<proteinExistence type="predicted"/>
<evidence type="ECO:0000256" key="2">
    <source>
        <dbReference type="SAM" id="Phobius"/>
    </source>
</evidence>
<accession>A0A5R9JF38</accession>
<gene>
    <name evidence="3" type="ORF">FE263_02080</name>
</gene>
<evidence type="ECO:0000313" key="3">
    <source>
        <dbReference type="EMBL" id="TLU74026.1"/>
    </source>
</evidence>
<name>A0A5R9JF38_9PROT</name>
<evidence type="ECO:0008006" key="5">
    <source>
        <dbReference type="Google" id="ProtNLM"/>
    </source>
</evidence>
<dbReference type="RefSeq" id="WP_138324279.1">
    <property type="nucleotide sequence ID" value="NZ_VCDI01000001.1"/>
</dbReference>
<organism evidence="3 4">
    <name type="scientific">Lichenicoccus roseus</name>
    <dbReference type="NCBI Taxonomy" id="2683649"/>
    <lineage>
        <taxon>Bacteria</taxon>
        <taxon>Pseudomonadati</taxon>
        <taxon>Pseudomonadota</taxon>
        <taxon>Alphaproteobacteria</taxon>
        <taxon>Acetobacterales</taxon>
        <taxon>Acetobacteraceae</taxon>
        <taxon>Lichenicoccus</taxon>
    </lineage>
</organism>
<keyword evidence="4" id="KW-1185">Reference proteome</keyword>
<keyword evidence="2" id="KW-1133">Transmembrane helix</keyword>
<reference evidence="3 4" key="1">
    <citation type="submission" date="2019-05" db="EMBL/GenBank/DDBJ databases">
        <authorList>
            <person name="Pankratov T."/>
            <person name="Grouzdev D."/>
        </authorList>
    </citation>
    <scope>NUCLEOTIDE SEQUENCE [LARGE SCALE GENOMIC DNA]</scope>
    <source>
        <strain evidence="3 4">KEBCLARHB70R</strain>
    </source>
</reference>
<dbReference type="AlphaFoldDB" id="A0A5R9JF38"/>
<dbReference type="OrthoDB" id="7161641at2"/>
<feature type="region of interest" description="Disordered" evidence="1">
    <location>
        <begin position="1"/>
        <end position="23"/>
    </location>
</feature>
<evidence type="ECO:0000313" key="4">
    <source>
        <dbReference type="Proteomes" id="UP000305654"/>
    </source>
</evidence>
<protein>
    <recommendedName>
        <fullName evidence="5">AsmA-like C-terminal domain-containing protein</fullName>
    </recommendedName>
</protein>
<sequence>MSAPRQAGEAAAGAGPQGSARKSRPAWRIGHRLAVLALGLCILPLLLIGALALRLCFGAIDVTDPARRITASAASGPGPLHGLALQHVRLAWRDREVGILVDGIALASGSHADHVELALRPWPLLRRHVVLLQATVTGATLLLWRDRDGRIGLSRAQPGGAPDRTAIDLHALRTLRVRQSDVMLTDEASGTGCRAAIDDLALTPLRRPAATGAAGRLEASLSCGTSAAPGPTLRVHGSGREAPDGGIAWRVRTDPVVPAALASPALVGAFPVLGELGNVRLPVALALDSTLSGGFGAYMIPRAVHLTATLGAGTVLLPDKAQSDTVPIASGRLVLDVALPDDPSGPLRAGLSPSQLQLAGPDAPDLTLSGRGTLHGSSMRFGLVVDAPLLSFAGLQAYWPHAVAGGAQGWVTANITAGTARRFHLDLGMASEAGPDALRLDRLRGGVEAEGMVVHWLRPVPPLHDLDGRLVFDGIDALHIVTQHGIEDVPGSGARNGGAIALGAASMRITGLSAPRQDAQIEASLSGGVADLMVLLANPRLRLLSRHPVPFTAPSGHFTGHLRLALPLLENVSADALKVQADARLTSLHLGDVAVGRDLDQADVTLTATQEGLSAQGDGLIGGMPSGMSYGTDFRAGPPGQHTETAHVTSHVSDAAMQQEGLDDAHRFSGEALLDVRYVHDRSGAARIALSLDLTQAGLETPLWRKQPGTPATASGVFGLQDQHLVSIESLHADGDQLALDGRAEVQQGHARTIVIDRFRLGRSRGSGRIVLPSPPGQPVTPLRLSLHGPVLDVLPYLSQAAPAEEPAAVRDGKGAVTAAPARAPVPDAAWQADLAFRKVLFSPTRGFDSVTLHAEAHGSVVSAARLRVAGPTPIAATLSPGQGGRSDMRRLRVHADDTGALLRAIGVVDTVEGGVLQLDGALGSAGEGLRLRATASIGPFTVHDAPLAARMARDLSVYGFLLGAPSRQLVVTRFEAPFVLTGDTLLLTDAHASNDALGATLRGPVHLARETLDLKGTIVPSYLFNALPGRLPGVGAVFSPEKGGGLLAATLTIKGPIDHPLLRVNPLALLAPGILRRLLFN</sequence>
<keyword evidence="2" id="KW-0812">Transmembrane</keyword>
<feature type="compositionally biased region" description="Low complexity" evidence="1">
    <location>
        <begin position="1"/>
        <end position="20"/>
    </location>
</feature>
<evidence type="ECO:0000256" key="1">
    <source>
        <dbReference type="SAM" id="MobiDB-lite"/>
    </source>
</evidence>
<comment type="caution">
    <text evidence="3">The sequence shown here is derived from an EMBL/GenBank/DDBJ whole genome shotgun (WGS) entry which is preliminary data.</text>
</comment>
<feature type="transmembrane region" description="Helical" evidence="2">
    <location>
        <begin position="33"/>
        <end position="53"/>
    </location>
</feature>
<dbReference type="Proteomes" id="UP000305654">
    <property type="component" value="Unassembled WGS sequence"/>
</dbReference>
<dbReference type="EMBL" id="VCDI01000001">
    <property type="protein sequence ID" value="TLU74026.1"/>
    <property type="molecule type" value="Genomic_DNA"/>
</dbReference>
<keyword evidence="2" id="KW-0472">Membrane</keyword>